<evidence type="ECO:0000256" key="7">
    <source>
        <dbReference type="SAM" id="Coils"/>
    </source>
</evidence>
<evidence type="ECO:0000256" key="2">
    <source>
        <dbReference type="ARBA" id="ARBA00012438"/>
    </source>
</evidence>
<evidence type="ECO:0000256" key="1">
    <source>
        <dbReference type="ARBA" id="ARBA00000085"/>
    </source>
</evidence>
<dbReference type="CDD" id="cd00075">
    <property type="entry name" value="HATPase"/>
    <property type="match status" value="1"/>
</dbReference>
<dbReference type="Pfam" id="PF13188">
    <property type="entry name" value="PAS_8"/>
    <property type="match status" value="1"/>
</dbReference>
<organism evidence="12 13">
    <name type="scientific">Salinadaptatus halalkaliphilus</name>
    <dbReference type="NCBI Taxonomy" id="2419781"/>
    <lineage>
        <taxon>Archaea</taxon>
        <taxon>Methanobacteriati</taxon>
        <taxon>Methanobacteriota</taxon>
        <taxon>Stenosarchaea group</taxon>
        <taxon>Halobacteria</taxon>
        <taxon>Halobacteriales</taxon>
        <taxon>Natrialbaceae</taxon>
        <taxon>Salinadaptatus</taxon>
    </lineage>
</organism>
<dbReference type="SMART" id="SM00065">
    <property type="entry name" value="GAF"/>
    <property type="match status" value="1"/>
</dbReference>
<dbReference type="Pfam" id="PF02518">
    <property type="entry name" value="HATPase_c"/>
    <property type="match status" value="1"/>
</dbReference>
<sequence>MTTIRVLSVGDESLTGAVSRYLERSSDVATFRVETATTAADALAVLEQTDIDCVVSDTALPDSEPLAFLERTRNRESNLPILLFADGAGGDWIDDAFEAGLTDYVQRTDSDGQYAVLAHRIHAAVDHLETHQSSAGIERAKQIVEHAADAIFVTDTEGTIEYANPAFEDVTGFEIEEAIGQNPRILKSGKQDQTYYERLWAAILDGEVWEEEVVNERKSGDRYHAHQTIAPVVDDNDDVTQFVAVQRDVTDHRLLEDQIEQSATALSELHDVALETTTAFDDKLEQVLEIGTSTLEFPIGYVTKIEDETQEIIAAVGEHDLLQPGSVDPLERTYCRRTIESDDPVVVDDAAADPEWRGDPAFERFDLRCYVGATIVVDGEVYGTLCFASQEPRDPVIGQVQQSTVKALAQWAGYELERRRYERTLERYEDIVENVPVGMYRTETGEDGSFLEVNEAMVDMFDASSPAEVLDCSVGELARDRDRLTAIGERLETRGVVRNEVIEFETLGGNPFYGSISAIERETADGTRYVDGIVQDVTERERAKAALAQSRERLQVLFEQSPDAILVHDSDGKICDANQTQIDQLGYTHETLCSMNIADVEVGIQPSELRDVWDDLEGDSVLEVEGKHRRADGSTYPVEVWVSRIEFGDEKRFLALSRDITERKEHEQELERARSQLRQVIDLVPEMIFAKSRSGEYLLANEAVAEVYGRPVEEIVGRTDHELLESSTEAETFRQDDLRVIDSGEPMHVPEEEFTDSDGVTRLLETTKIPFEVAGTGETAVLGYARDVTALKEQRDRLELLNQVVRHDVRNDMQVVKGRAQLLEETVEASAMEHVTEIIEAADAAIELTKTARDLTETMLKRDEDLKPMSLRYILESRIEAMRSQFSHARFDIDGILPDISVMADEMLESVLDNLLVNAVVHNDSDQPRVTVSVSEHDEQVVVTVADNGPGIPDSQKTEIFGKGEKAIDSPGTGLGLYLVRTLVQQYGGDVWVEDNDPRGSRFEVAFESGPDS</sequence>
<dbReference type="Gene3D" id="3.30.450.20">
    <property type="entry name" value="PAS domain"/>
    <property type="match status" value="4"/>
</dbReference>
<keyword evidence="3 6" id="KW-0597">Phosphoprotein</keyword>
<dbReference type="PANTHER" id="PTHR43304">
    <property type="entry name" value="PHYTOCHROME-LIKE PROTEIN CPH1"/>
    <property type="match status" value="1"/>
</dbReference>
<dbReference type="InterPro" id="IPR036890">
    <property type="entry name" value="HATPase_C_sf"/>
</dbReference>
<dbReference type="SUPFAM" id="SSF52172">
    <property type="entry name" value="CheY-like"/>
    <property type="match status" value="1"/>
</dbReference>
<dbReference type="InterPro" id="IPR001610">
    <property type="entry name" value="PAC"/>
</dbReference>
<feature type="modified residue" description="4-aspartylphosphate" evidence="6">
    <location>
        <position position="57"/>
    </location>
</feature>
<dbReference type="GO" id="GO:0006355">
    <property type="term" value="P:regulation of DNA-templated transcription"/>
    <property type="evidence" value="ECO:0007669"/>
    <property type="project" value="InterPro"/>
</dbReference>
<dbReference type="InterPro" id="IPR013767">
    <property type="entry name" value="PAS_fold"/>
</dbReference>
<evidence type="ECO:0000313" key="12">
    <source>
        <dbReference type="EMBL" id="THE62784.1"/>
    </source>
</evidence>
<dbReference type="RefSeq" id="WP_141466799.1">
    <property type="nucleotide sequence ID" value="NZ_RBZW01000077.1"/>
</dbReference>
<dbReference type="NCBIfam" id="TIGR00229">
    <property type="entry name" value="sensory_box"/>
    <property type="match status" value="4"/>
</dbReference>
<dbReference type="Gene3D" id="3.30.450.40">
    <property type="match status" value="1"/>
</dbReference>
<dbReference type="SUPFAM" id="SSF55785">
    <property type="entry name" value="PYP-like sensor domain (PAS domain)"/>
    <property type="match status" value="4"/>
</dbReference>
<feature type="domain" description="PAC" evidence="11">
    <location>
        <begin position="207"/>
        <end position="261"/>
    </location>
</feature>
<name>A0A4S3TFV0_9EURY</name>
<dbReference type="InterPro" id="IPR000700">
    <property type="entry name" value="PAS-assoc_C"/>
</dbReference>
<dbReference type="OrthoDB" id="3369at2157"/>
<evidence type="ECO:0000259" key="11">
    <source>
        <dbReference type="PROSITE" id="PS50113"/>
    </source>
</evidence>
<proteinExistence type="predicted"/>
<dbReference type="PANTHER" id="PTHR43304:SF1">
    <property type="entry name" value="PAC DOMAIN-CONTAINING PROTEIN"/>
    <property type="match status" value="1"/>
</dbReference>
<evidence type="ECO:0000256" key="5">
    <source>
        <dbReference type="ARBA" id="ARBA00022777"/>
    </source>
</evidence>
<evidence type="ECO:0000259" key="10">
    <source>
        <dbReference type="PROSITE" id="PS50112"/>
    </source>
</evidence>
<dbReference type="CDD" id="cd00130">
    <property type="entry name" value="PAS"/>
    <property type="match status" value="4"/>
</dbReference>
<dbReference type="Pfam" id="PF13426">
    <property type="entry name" value="PAS_9"/>
    <property type="match status" value="1"/>
</dbReference>
<reference evidence="12 13" key="1">
    <citation type="submission" date="2018-10" db="EMBL/GenBank/DDBJ databases">
        <title>Natronolimnobius sp. XQ-INN 246 isolated from Inner Mongolia Autonomous Region of China.</title>
        <authorList>
            <person name="Xue Q."/>
        </authorList>
    </citation>
    <scope>NUCLEOTIDE SEQUENCE [LARGE SCALE GENOMIC DNA]</scope>
    <source>
        <strain evidence="12 13">XQ-INN 246</strain>
    </source>
</reference>
<dbReference type="SMART" id="SM00086">
    <property type="entry name" value="PAC"/>
    <property type="match status" value="3"/>
</dbReference>
<dbReference type="PROSITE" id="PS50110">
    <property type="entry name" value="RESPONSE_REGULATORY"/>
    <property type="match status" value="1"/>
</dbReference>
<dbReference type="AlphaFoldDB" id="A0A4S3TFV0"/>
<feature type="domain" description="PAC" evidence="11">
    <location>
        <begin position="622"/>
        <end position="672"/>
    </location>
</feature>
<dbReference type="Pfam" id="PF08448">
    <property type="entry name" value="PAS_4"/>
    <property type="match status" value="1"/>
</dbReference>
<evidence type="ECO:0000256" key="4">
    <source>
        <dbReference type="ARBA" id="ARBA00022679"/>
    </source>
</evidence>
<dbReference type="Gene3D" id="3.40.50.2300">
    <property type="match status" value="1"/>
</dbReference>
<protein>
    <recommendedName>
        <fullName evidence="2">histidine kinase</fullName>
        <ecNumber evidence="2">2.7.13.3</ecNumber>
    </recommendedName>
</protein>
<dbReference type="InterPro" id="IPR005467">
    <property type="entry name" value="His_kinase_dom"/>
</dbReference>
<dbReference type="GO" id="GO:0000160">
    <property type="term" value="P:phosphorelay signal transduction system"/>
    <property type="evidence" value="ECO:0007669"/>
    <property type="project" value="InterPro"/>
</dbReference>
<dbReference type="InterPro" id="IPR011006">
    <property type="entry name" value="CheY-like_superfamily"/>
</dbReference>
<dbReference type="GO" id="GO:0004673">
    <property type="term" value="F:protein histidine kinase activity"/>
    <property type="evidence" value="ECO:0007669"/>
    <property type="project" value="UniProtKB-EC"/>
</dbReference>
<dbReference type="SUPFAM" id="SSF55781">
    <property type="entry name" value="GAF domain-like"/>
    <property type="match status" value="1"/>
</dbReference>
<comment type="catalytic activity">
    <reaction evidence="1">
        <text>ATP + protein L-histidine = ADP + protein N-phospho-L-histidine.</text>
        <dbReference type="EC" id="2.7.13.3"/>
    </reaction>
</comment>
<dbReference type="Proteomes" id="UP000318864">
    <property type="component" value="Unassembled WGS sequence"/>
</dbReference>
<dbReference type="InterPro" id="IPR029016">
    <property type="entry name" value="GAF-like_dom_sf"/>
</dbReference>
<dbReference type="SUPFAM" id="SSF55874">
    <property type="entry name" value="ATPase domain of HSP90 chaperone/DNA topoisomerase II/histidine kinase"/>
    <property type="match status" value="1"/>
</dbReference>
<dbReference type="InterPro" id="IPR001789">
    <property type="entry name" value="Sig_transdc_resp-reg_receiver"/>
</dbReference>
<comment type="caution">
    <text evidence="12">The sequence shown here is derived from an EMBL/GenBank/DDBJ whole genome shotgun (WGS) entry which is preliminary data.</text>
</comment>
<dbReference type="InterPro" id="IPR003594">
    <property type="entry name" value="HATPase_dom"/>
</dbReference>
<dbReference type="PROSITE" id="PS50109">
    <property type="entry name" value="HIS_KIN"/>
    <property type="match status" value="1"/>
</dbReference>
<dbReference type="SMART" id="SM00387">
    <property type="entry name" value="HATPase_c"/>
    <property type="match status" value="1"/>
</dbReference>
<keyword evidence="7" id="KW-0175">Coiled coil</keyword>
<evidence type="ECO:0000256" key="6">
    <source>
        <dbReference type="PROSITE-ProRule" id="PRU00169"/>
    </source>
</evidence>
<dbReference type="SMART" id="SM00091">
    <property type="entry name" value="PAS"/>
    <property type="match status" value="4"/>
</dbReference>
<dbReference type="EC" id="2.7.13.3" evidence="2"/>
<dbReference type="PROSITE" id="PS50112">
    <property type="entry name" value="PAS"/>
    <property type="match status" value="3"/>
</dbReference>
<accession>A0A4S3TFV0</accession>
<dbReference type="PROSITE" id="PS50113">
    <property type="entry name" value="PAC"/>
    <property type="match status" value="2"/>
</dbReference>
<keyword evidence="13" id="KW-1185">Reference proteome</keyword>
<dbReference type="InterPro" id="IPR052162">
    <property type="entry name" value="Sensor_kinase/Photoreceptor"/>
</dbReference>
<gene>
    <name evidence="12" type="ORF">D8Y22_22230</name>
</gene>
<feature type="domain" description="PAS" evidence="10">
    <location>
        <begin position="673"/>
        <end position="725"/>
    </location>
</feature>
<dbReference type="InterPro" id="IPR035965">
    <property type="entry name" value="PAS-like_dom_sf"/>
</dbReference>
<dbReference type="InterPro" id="IPR000014">
    <property type="entry name" value="PAS"/>
</dbReference>
<dbReference type="PRINTS" id="PR00344">
    <property type="entry name" value="BCTRLSENSOR"/>
</dbReference>
<dbReference type="Gene3D" id="3.30.565.10">
    <property type="entry name" value="Histidine kinase-like ATPase, C-terminal domain"/>
    <property type="match status" value="1"/>
</dbReference>
<feature type="domain" description="PAS" evidence="10">
    <location>
        <begin position="550"/>
        <end position="592"/>
    </location>
</feature>
<dbReference type="Pfam" id="PF13185">
    <property type="entry name" value="GAF_2"/>
    <property type="match status" value="1"/>
</dbReference>
<evidence type="ECO:0000313" key="13">
    <source>
        <dbReference type="Proteomes" id="UP000318864"/>
    </source>
</evidence>
<dbReference type="Pfam" id="PF00989">
    <property type="entry name" value="PAS"/>
    <property type="match status" value="1"/>
</dbReference>
<dbReference type="InterPro" id="IPR004358">
    <property type="entry name" value="Sig_transdc_His_kin-like_C"/>
</dbReference>
<evidence type="ECO:0000259" key="9">
    <source>
        <dbReference type="PROSITE" id="PS50110"/>
    </source>
</evidence>
<keyword evidence="4" id="KW-0808">Transferase</keyword>
<dbReference type="EMBL" id="RBZW01000077">
    <property type="protein sequence ID" value="THE62784.1"/>
    <property type="molecule type" value="Genomic_DNA"/>
</dbReference>
<dbReference type="InterPro" id="IPR013656">
    <property type="entry name" value="PAS_4"/>
</dbReference>
<dbReference type="Pfam" id="PF00072">
    <property type="entry name" value="Response_reg"/>
    <property type="match status" value="1"/>
</dbReference>
<feature type="domain" description="Histidine kinase" evidence="8">
    <location>
        <begin position="804"/>
        <end position="1011"/>
    </location>
</feature>
<keyword evidence="5" id="KW-0418">Kinase</keyword>
<evidence type="ECO:0000259" key="8">
    <source>
        <dbReference type="PROSITE" id="PS50109"/>
    </source>
</evidence>
<feature type="domain" description="PAS" evidence="10">
    <location>
        <begin position="136"/>
        <end position="182"/>
    </location>
</feature>
<evidence type="ECO:0000256" key="3">
    <source>
        <dbReference type="ARBA" id="ARBA00022553"/>
    </source>
</evidence>
<feature type="domain" description="Response regulatory" evidence="9">
    <location>
        <begin position="5"/>
        <end position="122"/>
    </location>
</feature>
<dbReference type="InterPro" id="IPR003018">
    <property type="entry name" value="GAF"/>
</dbReference>
<feature type="coiled-coil region" evidence="7">
    <location>
        <begin position="656"/>
        <end position="683"/>
    </location>
</feature>